<dbReference type="GO" id="GO:1902600">
    <property type="term" value="P:proton transmembrane transport"/>
    <property type="evidence" value="ECO:0007669"/>
    <property type="project" value="InterPro"/>
</dbReference>
<evidence type="ECO:0000256" key="2">
    <source>
        <dbReference type="ARBA" id="ARBA00005551"/>
    </source>
</evidence>
<dbReference type="OrthoDB" id="4413712at2"/>
<feature type="transmembrane region" description="Helical" evidence="9">
    <location>
        <begin position="320"/>
        <end position="344"/>
    </location>
</feature>
<dbReference type="Gene3D" id="1.20.1530.20">
    <property type="match status" value="1"/>
</dbReference>
<accession>A0A4R7ZWC1</accession>
<comment type="similarity">
    <text evidence="2">Belongs to the monovalent cation:proton antiporter 2 (CPA2) transporter (TC 2.A.37) family.</text>
</comment>
<comment type="subcellular location">
    <subcellularLocation>
        <location evidence="1">Membrane</location>
        <topology evidence="1">Multi-pass membrane protein</topology>
    </subcellularLocation>
</comment>
<dbReference type="EMBL" id="SODF01000001">
    <property type="protein sequence ID" value="TDW22397.1"/>
    <property type="molecule type" value="Genomic_DNA"/>
</dbReference>
<keyword evidence="12" id="KW-1185">Reference proteome</keyword>
<feature type="transmembrane region" description="Helical" evidence="9">
    <location>
        <begin position="292"/>
        <end position="313"/>
    </location>
</feature>
<dbReference type="GO" id="GO:0016020">
    <property type="term" value="C:membrane"/>
    <property type="evidence" value="ECO:0007669"/>
    <property type="project" value="UniProtKB-SubCell"/>
</dbReference>
<evidence type="ECO:0000256" key="5">
    <source>
        <dbReference type="ARBA" id="ARBA00022692"/>
    </source>
</evidence>
<dbReference type="RefSeq" id="WP_134116198.1">
    <property type="nucleotide sequence ID" value="NZ_SODF01000001.1"/>
</dbReference>
<feature type="transmembrane region" description="Helical" evidence="9">
    <location>
        <begin position="262"/>
        <end position="280"/>
    </location>
</feature>
<keyword evidence="8 9" id="KW-0472">Membrane</keyword>
<dbReference type="AlphaFoldDB" id="A0A4R7ZWC1"/>
<dbReference type="PANTHER" id="PTHR43562">
    <property type="entry name" value="NAPA-TYPE SODIUM/HYDROGEN ANTIPORTER"/>
    <property type="match status" value="1"/>
</dbReference>
<name>A0A4R7ZWC1_9ACTN</name>
<protein>
    <submittedName>
        <fullName evidence="11">Transporter (CPA2 family)</fullName>
    </submittedName>
</protein>
<feature type="transmembrane region" description="Helical" evidence="9">
    <location>
        <begin position="350"/>
        <end position="371"/>
    </location>
</feature>
<proteinExistence type="inferred from homology"/>
<keyword evidence="3" id="KW-0813">Transport</keyword>
<feature type="domain" description="Cation/H+ exchanger transmembrane" evidence="10">
    <location>
        <begin position="14"/>
        <end position="363"/>
    </location>
</feature>
<evidence type="ECO:0000256" key="3">
    <source>
        <dbReference type="ARBA" id="ARBA00022448"/>
    </source>
</evidence>
<evidence type="ECO:0000313" key="12">
    <source>
        <dbReference type="Proteomes" id="UP000295447"/>
    </source>
</evidence>
<dbReference type="InterPro" id="IPR006153">
    <property type="entry name" value="Cation/H_exchanger_TM"/>
</dbReference>
<evidence type="ECO:0000256" key="1">
    <source>
        <dbReference type="ARBA" id="ARBA00004141"/>
    </source>
</evidence>
<dbReference type="PANTHER" id="PTHR43562:SF1">
    <property type="entry name" value="NA(+)_H(+) ANTIPORTER YJBQ-RELATED"/>
    <property type="match status" value="1"/>
</dbReference>
<reference evidence="11 12" key="1">
    <citation type="submission" date="2019-03" db="EMBL/GenBank/DDBJ databases">
        <title>Genomic Encyclopedia of Type Strains, Phase III (KMG-III): the genomes of soil and plant-associated and newly described type strains.</title>
        <authorList>
            <person name="Whitman W."/>
        </authorList>
    </citation>
    <scope>NUCLEOTIDE SEQUENCE [LARGE SCALE GENOMIC DNA]</scope>
    <source>
        <strain evidence="11 12">VKM Ac-2570</strain>
    </source>
</reference>
<keyword evidence="4" id="KW-0050">Antiport</keyword>
<evidence type="ECO:0000256" key="8">
    <source>
        <dbReference type="ARBA" id="ARBA00023136"/>
    </source>
</evidence>
<gene>
    <name evidence="11" type="ORF">EV650_1234</name>
</gene>
<organism evidence="11 12">
    <name type="scientific">Kribbella kalugense</name>
    <dbReference type="NCBI Taxonomy" id="2512221"/>
    <lineage>
        <taxon>Bacteria</taxon>
        <taxon>Bacillati</taxon>
        <taxon>Actinomycetota</taxon>
        <taxon>Actinomycetes</taxon>
        <taxon>Propionibacteriales</taxon>
        <taxon>Kribbellaceae</taxon>
        <taxon>Kribbella</taxon>
    </lineage>
</organism>
<sequence>MSFTMLAVVVAVGLLGPLLALPRGWHIPLVLGELVAGVVLGKTGIGYLDATDGRFTFLADIGFGLVMFVAGTHVPVRDDSLRRAIRPGLLRAVVTGIVATGLAFGLNAIFDTGHVALYAVLMASSSAALILPIVDSLRLGGPAVVQLLPQVAIADAACIVALPLAIDPPHAGRAALGALAVLASGAVVFVLLNWVERSGVRQRVHRVSEDRRLAIELRVSLIVLFALAGLATATHVSIMLAGFVFGLAVAAVGEPRRLARQLFALTEGFLGPVFFVWLGASLDLRELGTRPGFIGLGVALGAGALISHLSGVLSRQPVSIGALSAAQLGVPVAAATVGTALNVLEPGESSALILGALLTIAVSAVAGGIAVRRGLVAESNDKASS</sequence>
<evidence type="ECO:0000256" key="6">
    <source>
        <dbReference type="ARBA" id="ARBA00022989"/>
    </source>
</evidence>
<evidence type="ECO:0000313" key="11">
    <source>
        <dbReference type="EMBL" id="TDW22397.1"/>
    </source>
</evidence>
<feature type="transmembrane region" description="Helical" evidence="9">
    <location>
        <begin position="172"/>
        <end position="192"/>
    </location>
</feature>
<dbReference type="Proteomes" id="UP000295447">
    <property type="component" value="Unassembled WGS sequence"/>
</dbReference>
<dbReference type="GO" id="GO:0015297">
    <property type="term" value="F:antiporter activity"/>
    <property type="evidence" value="ECO:0007669"/>
    <property type="project" value="UniProtKB-KW"/>
</dbReference>
<dbReference type="InterPro" id="IPR038770">
    <property type="entry name" value="Na+/solute_symporter_sf"/>
</dbReference>
<evidence type="ECO:0000259" key="10">
    <source>
        <dbReference type="Pfam" id="PF00999"/>
    </source>
</evidence>
<feature type="transmembrane region" description="Helical" evidence="9">
    <location>
        <begin position="116"/>
        <end position="135"/>
    </location>
</feature>
<evidence type="ECO:0000256" key="4">
    <source>
        <dbReference type="ARBA" id="ARBA00022449"/>
    </source>
</evidence>
<evidence type="ECO:0000256" key="9">
    <source>
        <dbReference type="SAM" id="Phobius"/>
    </source>
</evidence>
<keyword evidence="7" id="KW-0406">Ion transport</keyword>
<dbReference type="Pfam" id="PF00999">
    <property type="entry name" value="Na_H_Exchanger"/>
    <property type="match status" value="1"/>
</dbReference>
<comment type="caution">
    <text evidence="11">The sequence shown here is derived from an EMBL/GenBank/DDBJ whole genome shotgun (WGS) entry which is preliminary data.</text>
</comment>
<feature type="transmembrane region" description="Helical" evidence="9">
    <location>
        <begin position="55"/>
        <end position="76"/>
    </location>
</feature>
<keyword evidence="5 9" id="KW-0812">Transmembrane</keyword>
<evidence type="ECO:0000256" key="7">
    <source>
        <dbReference type="ARBA" id="ARBA00023065"/>
    </source>
</evidence>
<keyword evidence="6 9" id="KW-1133">Transmembrane helix</keyword>
<feature type="transmembrane region" description="Helical" evidence="9">
    <location>
        <begin position="88"/>
        <end position="110"/>
    </location>
</feature>
<feature type="transmembrane region" description="Helical" evidence="9">
    <location>
        <begin position="147"/>
        <end position="166"/>
    </location>
</feature>